<dbReference type="Pfam" id="PF19821">
    <property type="entry name" value="Phage_capsid_2"/>
    <property type="match status" value="1"/>
</dbReference>
<organism evidence="1 2">
    <name type="scientific">Ancylobacter dichloromethanicus</name>
    <dbReference type="NCBI Taxonomy" id="518825"/>
    <lineage>
        <taxon>Bacteria</taxon>
        <taxon>Pseudomonadati</taxon>
        <taxon>Pseudomonadota</taxon>
        <taxon>Alphaproteobacteria</taxon>
        <taxon>Hyphomicrobiales</taxon>
        <taxon>Xanthobacteraceae</taxon>
        <taxon>Ancylobacter</taxon>
    </lineage>
</organism>
<dbReference type="EMBL" id="BSFJ01000018">
    <property type="protein sequence ID" value="GLK72598.1"/>
    <property type="molecule type" value="Genomic_DNA"/>
</dbReference>
<reference evidence="1" key="1">
    <citation type="journal article" date="2014" name="Int. J. Syst. Evol. Microbiol.">
        <title>Complete genome sequence of Corynebacterium casei LMG S-19264T (=DSM 44701T), isolated from a smear-ripened cheese.</title>
        <authorList>
            <consortium name="US DOE Joint Genome Institute (JGI-PGF)"/>
            <person name="Walter F."/>
            <person name="Albersmeier A."/>
            <person name="Kalinowski J."/>
            <person name="Ruckert C."/>
        </authorList>
    </citation>
    <scope>NUCLEOTIDE SEQUENCE</scope>
    <source>
        <strain evidence="1">VKM B-2484</strain>
    </source>
</reference>
<accession>A0A9W6MZY2</accession>
<sequence length="297" mass="32833">MALEAPAWFVEQYKSGVKHVFQSKGFKLKPTVLPEGRVDGATVHWPVFGTFDMQEADGADEAAPVNPQMGDVSATVRDYEALYEIKKKDLTKMTANEQQAAVEAGGKAVGRKVDSIIMNALNDAAVANSGIQLGGASAVFDLEAALTSCDVLQDDDQIEWDGDVTAVIPTRWFNRLMLYKEFNTAEWIGADLGFPTGVRGKVWNGVKWLPLSKKEMLIPGANQAYGFMYHRTAAGYFSNYEGDVTIQWDNRKGVWTVRFDLQAVAKSIFSDAKGIRRLHYLTNTAIERPVQRTQTVA</sequence>
<comment type="caution">
    <text evidence="1">The sequence shown here is derived from an EMBL/GenBank/DDBJ whole genome shotgun (WGS) entry which is preliminary data.</text>
</comment>
<protein>
    <recommendedName>
        <fullName evidence="3">Capsid protein</fullName>
    </recommendedName>
</protein>
<proteinExistence type="predicted"/>
<dbReference type="Proteomes" id="UP001143370">
    <property type="component" value="Unassembled WGS sequence"/>
</dbReference>
<keyword evidence="2" id="KW-1185">Reference proteome</keyword>
<evidence type="ECO:0000313" key="1">
    <source>
        <dbReference type="EMBL" id="GLK72598.1"/>
    </source>
</evidence>
<dbReference type="RefSeq" id="WP_213371160.1">
    <property type="nucleotide sequence ID" value="NZ_BSFJ01000018.1"/>
</dbReference>
<dbReference type="InterPro" id="IPR045565">
    <property type="entry name" value="Phage_capsid_2"/>
</dbReference>
<dbReference type="AlphaFoldDB" id="A0A9W6MZY2"/>
<evidence type="ECO:0008006" key="3">
    <source>
        <dbReference type="Google" id="ProtNLM"/>
    </source>
</evidence>
<evidence type="ECO:0000313" key="2">
    <source>
        <dbReference type="Proteomes" id="UP001143370"/>
    </source>
</evidence>
<gene>
    <name evidence="1" type="ORF">GCM10017643_27140</name>
</gene>
<reference evidence="1" key="2">
    <citation type="submission" date="2023-01" db="EMBL/GenBank/DDBJ databases">
        <authorList>
            <person name="Sun Q."/>
            <person name="Evtushenko L."/>
        </authorList>
    </citation>
    <scope>NUCLEOTIDE SEQUENCE</scope>
    <source>
        <strain evidence="1">VKM B-2484</strain>
    </source>
</reference>
<name>A0A9W6MZY2_9HYPH</name>